<evidence type="ECO:0000313" key="2">
    <source>
        <dbReference type="Proteomes" id="UP000289738"/>
    </source>
</evidence>
<organism evidence="1 2">
    <name type="scientific">Arachis hypogaea</name>
    <name type="common">Peanut</name>
    <dbReference type="NCBI Taxonomy" id="3818"/>
    <lineage>
        <taxon>Eukaryota</taxon>
        <taxon>Viridiplantae</taxon>
        <taxon>Streptophyta</taxon>
        <taxon>Embryophyta</taxon>
        <taxon>Tracheophyta</taxon>
        <taxon>Spermatophyta</taxon>
        <taxon>Magnoliopsida</taxon>
        <taxon>eudicotyledons</taxon>
        <taxon>Gunneridae</taxon>
        <taxon>Pentapetalae</taxon>
        <taxon>rosids</taxon>
        <taxon>fabids</taxon>
        <taxon>Fabales</taxon>
        <taxon>Fabaceae</taxon>
        <taxon>Papilionoideae</taxon>
        <taxon>50 kb inversion clade</taxon>
        <taxon>dalbergioids sensu lato</taxon>
        <taxon>Dalbergieae</taxon>
        <taxon>Pterocarpus clade</taxon>
        <taxon>Arachis</taxon>
    </lineage>
</organism>
<keyword evidence="2" id="KW-1185">Reference proteome</keyword>
<protein>
    <submittedName>
        <fullName evidence="1">Uncharacterized protein</fullName>
    </submittedName>
</protein>
<dbReference type="AlphaFoldDB" id="A0A445DIA7"/>
<evidence type="ECO:0000313" key="1">
    <source>
        <dbReference type="EMBL" id="RYR62925.1"/>
    </source>
</evidence>
<dbReference type="Proteomes" id="UP000289738">
    <property type="component" value="Chromosome A04"/>
</dbReference>
<dbReference type="EMBL" id="SDMP01000004">
    <property type="protein sequence ID" value="RYR62925.1"/>
    <property type="molecule type" value="Genomic_DNA"/>
</dbReference>
<dbReference type="PANTHER" id="PTHR31286">
    <property type="entry name" value="GLYCINE-RICH CELL WALL STRUCTURAL PROTEIN 1.8-LIKE"/>
    <property type="match status" value="1"/>
</dbReference>
<proteinExistence type="predicted"/>
<name>A0A445DIA7_ARAHY</name>
<dbReference type="STRING" id="3818.A0A445DIA7"/>
<sequence>MEPIYATKTTSTQSICYVLGKRRQFSTAKSRFFYSDRWYKDIDSSDNDDAAFDPCQISPMSKDKFDEWCKPWHAALIVKVMGKRVNLDFMEQRLNREWIKKDEKDYSHALLRGPWMIAGYYLIVQRWKPFFLSSENVVKKIAEWICIPNLPIELYNYHFLWRVGSAIETMLKIDKATSIHFRGRFARIFVEIDLSKKLVPRISVLGSTLNIEHEGLHLIYFTCGKYGHRTDQCSETATEQGE</sequence>
<dbReference type="InterPro" id="IPR040256">
    <property type="entry name" value="At4g02000-like"/>
</dbReference>
<comment type="caution">
    <text evidence="1">The sequence shown here is derived from an EMBL/GenBank/DDBJ whole genome shotgun (WGS) entry which is preliminary data.</text>
</comment>
<dbReference type="PANTHER" id="PTHR31286:SF99">
    <property type="entry name" value="DUF4283 DOMAIN-CONTAINING PROTEIN"/>
    <property type="match status" value="1"/>
</dbReference>
<reference evidence="1 2" key="1">
    <citation type="submission" date="2019-01" db="EMBL/GenBank/DDBJ databases">
        <title>Sequencing of cultivated peanut Arachis hypogaea provides insights into genome evolution and oil improvement.</title>
        <authorList>
            <person name="Chen X."/>
        </authorList>
    </citation>
    <scope>NUCLEOTIDE SEQUENCE [LARGE SCALE GENOMIC DNA]</scope>
    <source>
        <strain evidence="2">cv. Fuhuasheng</strain>
        <tissue evidence="1">Leaves</tissue>
    </source>
</reference>
<accession>A0A445DIA7</accession>
<gene>
    <name evidence="1" type="ORF">Ahy_A04g020682</name>
</gene>